<keyword evidence="2" id="KW-0732">Signal</keyword>
<protein>
    <submittedName>
        <fullName evidence="3">Uncharacterized protein</fullName>
    </submittedName>
</protein>
<reference evidence="3 4" key="1">
    <citation type="submission" date="2018-10" db="EMBL/GenBank/DDBJ databases">
        <title>Parasedimentitalea marina sp. nov., a psychrophilic bacterium isolated from deep seawater of the New Britain Trench.</title>
        <authorList>
            <person name="Cao J."/>
        </authorList>
    </citation>
    <scope>NUCLEOTIDE SEQUENCE [LARGE SCALE GENOMIC DNA]</scope>
    <source>
        <strain evidence="3 4">W43</strain>
        <plasmid evidence="3 4">pW43D</plasmid>
    </source>
</reference>
<dbReference type="OrthoDB" id="7876121at2"/>
<name>A0A3T0NAG1_9RHOB</name>
<dbReference type="KEGG" id="sedi:EBB79_24265"/>
<evidence type="ECO:0000256" key="1">
    <source>
        <dbReference type="SAM" id="MobiDB-lite"/>
    </source>
</evidence>
<dbReference type="RefSeq" id="WP_127751509.1">
    <property type="nucleotide sequence ID" value="NZ_CP033223.1"/>
</dbReference>
<evidence type="ECO:0000313" key="4">
    <source>
        <dbReference type="Proteomes" id="UP000283063"/>
    </source>
</evidence>
<feature type="signal peptide" evidence="2">
    <location>
        <begin position="1"/>
        <end position="24"/>
    </location>
</feature>
<dbReference type="AlphaFoldDB" id="A0A3T0NAG1"/>
<feature type="chain" id="PRO_5019248601" evidence="2">
    <location>
        <begin position="25"/>
        <end position="203"/>
    </location>
</feature>
<feature type="compositionally biased region" description="Low complexity" evidence="1">
    <location>
        <begin position="28"/>
        <end position="44"/>
    </location>
</feature>
<organism evidence="3 4">
    <name type="scientific">Parasedimentitalea marina</name>
    <dbReference type="NCBI Taxonomy" id="2483033"/>
    <lineage>
        <taxon>Bacteria</taxon>
        <taxon>Pseudomonadati</taxon>
        <taxon>Pseudomonadota</taxon>
        <taxon>Alphaproteobacteria</taxon>
        <taxon>Rhodobacterales</taxon>
        <taxon>Paracoccaceae</taxon>
        <taxon>Parasedimentitalea</taxon>
    </lineage>
</organism>
<geneLocation type="plasmid" evidence="3 4">
    <name>pW43D</name>
</geneLocation>
<dbReference type="EMBL" id="CP033223">
    <property type="protein sequence ID" value="AZV81011.1"/>
    <property type="molecule type" value="Genomic_DNA"/>
</dbReference>
<dbReference type="Proteomes" id="UP000283063">
    <property type="component" value="Plasmid pW43D"/>
</dbReference>
<proteinExistence type="predicted"/>
<keyword evidence="3" id="KW-0614">Plasmid</keyword>
<keyword evidence="4" id="KW-1185">Reference proteome</keyword>
<feature type="region of interest" description="Disordered" evidence="1">
    <location>
        <begin position="23"/>
        <end position="55"/>
    </location>
</feature>
<feature type="compositionally biased region" description="Basic and acidic residues" evidence="1">
    <location>
        <begin position="45"/>
        <end position="55"/>
    </location>
</feature>
<gene>
    <name evidence="3" type="ORF">EBB79_24265</name>
</gene>
<evidence type="ECO:0000256" key="2">
    <source>
        <dbReference type="SAM" id="SignalP"/>
    </source>
</evidence>
<sequence>MNILRVGVLSLFASMAFSPQSAQAQTTDDGNGNYGSSESSNGRSGDFDLDRKNKTRLTDPDDIAARLTDIRLHCGPAELYVIDCLAERLEALERDMIGLARYGDARRILRDTASQLRQITQDNLDQERPKARLASADGNFRSSRPLSAVSAAQKRRAISQAVAVLAEAETQLLRSAEASAGRAVQYQQIAAALGSNKVLLRSS</sequence>
<accession>A0A3T0NAG1</accession>
<evidence type="ECO:0000313" key="3">
    <source>
        <dbReference type="EMBL" id="AZV81011.1"/>
    </source>
</evidence>